<evidence type="ECO:0000259" key="6">
    <source>
        <dbReference type="PROSITE" id="PS50249"/>
    </source>
</evidence>
<keyword evidence="2" id="KW-0479">Metal-binding</keyword>
<dbReference type="GO" id="GO:0008237">
    <property type="term" value="F:metallopeptidase activity"/>
    <property type="evidence" value="ECO:0007669"/>
    <property type="project" value="UniProtKB-KW"/>
</dbReference>
<feature type="non-terminal residue" evidence="7">
    <location>
        <position position="1"/>
    </location>
</feature>
<reference evidence="7" key="1">
    <citation type="submission" date="2013-08" db="EMBL/GenBank/DDBJ databases">
        <authorList>
            <person name="Mendez C."/>
            <person name="Richter M."/>
            <person name="Ferrer M."/>
            <person name="Sanchez J."/>
        </authorList>
    </citation>
    <scope>NUCLEOTIDE SEQUENCE</scope>
</reference>
<accession>T0ZGC8</accession>
<dbReference type="PANTHER" id="PTHR30471">
    <property type="entry name" value="DNA REPAIR PROTEIN RADC"/>
    <property type="match status" value="1"/>
</dbReference>
<evidence type="ECO:0000256" key="3">
    <source>
        <dbReference type="ARBA" id="ARBA00022801"/>
    </source>
</evidence>
<evidence type="ECO:0000256" key="2">
    <source>
        <dbReference type="ARBA" id="ARBA00022723"/>
    </source>
</evidence>
<dbReference type="InterPro" id="IPR001405">
    <property type="entry name" value="UPF0758"/>
</dbReference>
<evidence type="ECO:0000256" key="5">
    <source>
        <dbReference type="ARBA" id="ARBA00023049"/>
    </source>
</evidence>
<dbReference type="PANTHER" id="PTHR30471:SF3">
    <property type="entry name" value="UPF0758 PROTEIN YEES-RELATED"/>
    <property type="match status" value="1"/>
</dbReference>
<dbReference type="AlphaFoldDB" id="T0ZGC8"/>
<dbReference type="GO" id="GO:0006508">
    <property type="term" value="P:proteolysis"/>
    <property type="evidence" value="ECO:0007669"/>
    <property type="project" value="UniProtKB-KW"/>
</dbReference>
<dbReference type="InterPro" id="IPR037518">
    <property type="entry name" value="MPN"/>
</dbReference>
<gene>
    <name evidence="7" type="ORF">B1B_12406</name>
</gene>
<comment type="caution">
    <text evidence="7">The sequence shown here is derived from an EMBL/GenBank/DDBJ whole genome shotgun (WGS) entry which is preliminary data.</text>
</comment>
<dbReference type="InterPro" id="IPR025657">
    <property type="entry name" value="RadC_JAB"/>
</dbReference>
<evidence type="ECO:0000313" key="7">
    <source>
        <dbReference type="EMBL" id="EQD47266.1"/>
    </source>
</evidence>
<evidence type="ECO:0000256" key="1">
    <source>
        <dbReference type="ARBA" id="ARBA00022670"/>
    </source>
</evidence>
<proteinExistence type="predicted"/>
<dbReference type="EMBL" id="AUZY01008118">
    <property type="protein sequence ID" value="EQD47266.1"/>
    <property type="molecule type" value="Genomic_DNA"/>
</dbReference>
<keyword evidence="4" id="KW-0862">Zinc</keyword>
<evidence type="ECO:0000256" key="4">
    <source>
        <dbReference type="ARBA" id="ARBA00022833"/>
    </source>
</evidence>
<keyword evidence="5" id="KW-0482">Metalloprotease</keyword>
<sequence>AKRVARGSVLSSPSTVKNFLVTRLADLEHEIFGMLLLTTRHHLIDFVELFRGTLDGANVAPREVVKLVLARNAGAVILVHQHPSAVKDASQADELITATLKEALALIQVRVIDHIIVAGRDTLSFAEKGLL</sequence>
<feature type="domain" description="MPN" evidence="6">
    <location>
        <begin position="9"/>
        <end position="131"/>
    </location>
</feature>
<dbReference type="Gene3D" id="3.40.140.10">
    <property type="entry name" value="Cytidine Deaminase, domain 2"/>
    <property type="match status" value="1"/>
</dbReference>
<dbReference type="CDD" id="cd08071">
    <property type="entry name" value="MPN_DUF2466"/>
    <property type="match status" value="1"/>
</dbReference>
<protein>
    <submittedName>
        <fullName evidence="7">DNA repair protein RadC</fullName>
    </submittedName>
</protein>
<keyword evidence="1" id="KW-0645">Protease</keyword>
<dbReference type="PROSITE" id="PS50249">
    <property type="entry name" value="MPN"/>
    <property type="match status" value="1"/>
</dbReference>
<organism evidence="7">
    <name type="scientific">mine drainage metagenome</name>
    <dbReference type="NCBI Taxonomy" id="410659"/>
    <lineage>
        <taxon>unclassified sequences</taxon>
        <taxon>metagenomes</taxon>
        <taxon>ecological metagenomes</taxon>
    </lineage>
</organism>
<reference evidence="7" key="2">
    <citation type="journal article" date="2014" name="ISME J.">
        <title>Microbial stratification in low pH oxic and suboxic macroscopic growths along an acid mine drainage.</title>
        <authorList>
            <person name="Mendez-Garcia C."/>
            <person name="Mesa V."/>
            <person name="Sprenger R.R."/>
            <person name="Richter M."/>
            <person name="Diez M.S."/>
            <person name="Solano J."/>
            <person name="Bargiela R."/>
            <person name="Golyshina O.V."/>
            <person name="Manteca A."/>
            <person name="Ramos J.L."/>
            <person name="Gallego J.R."/>
            <person name="Llorente I."/>
            <person name="Martins Dos Santos V.A."/>
            <person name="Jensen O.N."/>
            <person name="Pelaez A.I."/>
            <person name="Sanchez J."/>
            <person name="Ferrer M."/>
        </authorList>
    </citation>
    <scope>NUCLEOTIDE SEQUENCE</scope>
</reference>
<dbReference type="Pfam" id="PF04002">
    <property type="entry name" value="RadC"/>
    <property type="match status" value="1"/>
</dbReference>
<keyword evidence="3" id="KW-0378">Hydrolase</keyword>
<name>T0ZGC8_9ZZZZ</name>
<dbReference type="GO" id="GO:0046872">
    <property type="term" value="F:metal ion binding"/>
    <property type="evidence" value="ECO:0007669"/>
    <property type="project" value="UniProtKB-KW"/>
</dbReference>